<proteinExistence type="predicted"/>
<feature type="compositionally biased region" description="Pro residues" evidence="1">
    <location>
        <begin position="58"/>
        <end position="74"/>
    </location>
</feature>
<gene>
    <name evidence="2" type="ORF">MRATA1EN1_LOCUS18047</name>
</gene>
<feature type="compositionally biased region" description="Basic and acidic residues" evidence="1">
    <location>
        <begin position="178"/>
        <end position="187"/>
    </location>
</feature>
<dbReference type="EMBL" id="OX459964">
    <property type="protein sequence ID" value="CAI9169085.1"/>
    <property type="molecule type" value="Genomic_DNA"/>
</dbReference>
<dbReference type="Proteomes" id="UP001176941">
    <property type="component" value="Chromosome 28"/>
</dbReference>
<feature type="compositionally biased region" description="Pro residues" evidence="1">
    <location>
        <begin position="85"/>
        <end position="103"/>
    </location>
</feature>
<feature type="compositionally biased region" description="Basic and acidic residues" evidence="1">
    <location>
        <begin position="1"/>
        <end position="10"/>
    </location>
</feature>
<evidence type="ECO:0000313" key="3">
    <source>
        <dbReference type="Proteomes" id="UP001176941"/>
    </source>
</evidence>
<keyword evidence="3" id="KW-1185">Reference proteome</keyword>
<accession>A0ABN8Z6N4</accession>
<evidence type="ECO:0000256" key="1">
    <source>
        <dbReference type="SAM" id="MobiDB-lite"/>
    </source>
</evidence>
<reference evidence="2" key="1">
    <citation type="submission" date="2023-04" db="EMBL/GenBank/DDBJ databases">
        <authorList>
            <consortium name="ELIXIR-Norway"/>
        </authorList>
    </citation>
    <scope>NUCLEOTIDE SEQUENCE [LARGE SCALE GENOMIC DNA]</scope>
</reference>
<evidence type="ECO:0000313" key="2">
    <source>
        <dbReference type="EMBL" id="CAI9169085.1"/>
    </source>
</evidence>
<organism evidence="2 3">
    <name type="scientific">Rangifer tarandus platyrhynchus</name>
    <name type="common">Svalbard reindeer</name>
    <dbReference type="NCBI Taxonomy" id="3082113"/>
    <lineage>
        <taxon>Eukaryota</taxon>
        <taxon>Metazoa</taxon>
        <taxon>Chordata</taxon>
        <taxon>Craniata</taxon>
        <taxon>Vertebrata</taxon>
        <taxon>Euteleostomi</taxon>
        <taxon>Mammalia</taxon>
        <taxon>Eutheria</taxon>
        <taxon>Laurasiatheria</taxon>
        <taxon>Artiodactyla</taxon>
        <taxon>Ruminantia</taxon>
        <taxon>Pecora</taxon>
        <taxon>Cervidae</taxon>
        <taxon>Odocoileinae</taxon>
        <taxon>Rangifer</taxon>
    </lineage>
</organism>
<name>A0ABN8Z6N4_RANTA</name>
<feature type="region of interest" description="Disordered" evidence="1">
    <location>
        <begin position="154"/>
        <end position="242"/>
    </location>
</feature>
<sequence length="242" mass="25125">MPAGHVREGGESDSPTQGAAVGAGQDLQAQSSPLAAQAAQGARPSFGPAAPALRSQTPPHPARPALCPEPPDQPRAPSSARPARRPQPPPCQEAPRLAPPRVGPAPSAAFKLYKVPLSYLGGLVSLLGLGTHRCPQLESGRGKTWVGKYQGCEAGTAETRPGPTSGQRRAPQRRHREGARPSREPRRPPHLLLAGESRGPSVRGSAERGPWEATRGTGCDNEVVGPSAAEGVVEGTHTGRQT</sequence>
<protein>
    <submittedName>
        <fullName evidence="2">Uncharacterized protein</fullName>
    </submittedName>
</protein>
<feature type="compositionally biased region" description="Low complexity" evidence="1">
    <location>
        <begin position="25"/>
        <end position="40"/>
    </location>
</feature>
<feature type="region of interest" description="Disordered" evidence="1">
    <location>
        <begin position="1"/>
        <end position="106"/>
    </location>
</feature>